<evidence type="ECO:0000256" key="2">
    <source>
        <dbReference type="ARBA" id="ARBA00047762"/>
    </source>
</evidence>
<dbReference type="Pfam" id="PF02373">
    <property type="entry name" value="JmjC"/>
    <property type="match status" value="1"/>
</dbReference>
<dbReference type="EMBL" id="CATQJA010001531">
    <property type="protein sequence ID" value="CAJ0567657.1"/>
    <property type="molecule type" value="Genomic_DNA"/>
</dbReference>
<dbReference type="Proteomes" id="UP001177023">
    <property type="component" value="Unassembled WGS sequence"/>
</dbReference>
<dbReference type="GO" id="GO:0005737">
    <property type="term" value="C:cytoplasm"/>
    <property type="evidence" value="ECO:0007669"/>
    <property type="project" value="TreeGrafter"/>
</dbReference>
<dbReference type="GO" id="GO:0045905">
    <property type="term" value="P:positive regulation of translational termination"/>
    <property type="evidence" value="ECO:0007669"/>
    <property type="project" value="TreeGrafter"/>
</dbReference>
<dbReference type="PROSITE" id="PS51184">
    <property type="entry name" value="JMJC"/>
    <property type="match status" value="1"/>
</dbReference>
<feature type="domain" description="JmjC" evidence="4">
    <location>
        <begin position="1"/>
        <end position="73"/>
    </location>
</feature>
<sequence length="98" mass="11436">MKHGVLVEDLREFKHLWEEAGVFQVLQESGELFFVPSNWHHQVHNLETTISINHNFVNASNAHLVWDLLKSRLVDIKKTLEGVVGFTKEELIEQYQVN</sequence>
<evidence type="ECO:0000256" key="1">
    <source>
        <dbReference type="ARBA" id="ARBA00038068"/>
    </source>
</evidence>
<feature type="non-terminal residue" evidence="5">
    <location>
        <position position="98"/>
    </location>
</feature>
<keyword evidence="6" id="KW-1185">Reference proteome</keyword>
<accession>A0AA36CF56</accession>
<evidence type="ECO:0000259" key="4">
    <source>
        <dbReference type="PROSITE" id="PS51184"/>
    </source>
</evidence>
<dbReference type="PANTHER" id="PTHR12480:SF6">
    <property type="entry name" value="2-OXOGLUTARATE AND IRON-DEPENDENT OXYGENASE JMJD4"/>
    <property type="match status" value="1"/>
</dbReference>
<reference evidence="5" key="1">
    <citation type="submission" date="2023-06" db="EMBL/GenBank/DDBJ databases">
        <authorList>
            <person name="Delattre M."/>
        </authorList>
    </citation>
    <scope>NUCLEOTIDE SEQUENCE</scope>
    <source>
        <strain evidence="5">AF72</strain>
    </source>
</reference>
<dbReference type="PANTHER" id="PTHR12480">
    <property type="entry name" value="ARGININE DEMETHYLASE AND LYSYL-HYDROXYLASE JMJD"/>
    <property type="match status" value="1"/>
</dbReference>
<comment type="similarity">
    <text evidence="1">Belongs to the JMJD6 family.</text>
</comment>
<evidence type="ECO:0000256" key="3">
    <source>
        <dbReference type="ARBA" id="ARBA00082904"/>
    </source>
</evidence>
<dbReference type="GO" id="GO:0016706">
    <property type="term" value="F:2-oxoglutarate-dependent dioxygenase activity"/>
    <property type="evidence" value="ECO:0007669"/>
    <property type="project" value="TreeGrafter"/>
</dbReference>
<comment type="caution">
    <text evidence="5">The sequence shown here is derived from an EMBL/GenBank/DDBJ whole genome shotgun (WGS) entry which is preliminary data.</text>
</comment>
<dbReference type="InterPro" id="IPR050910">
    <property type="entry name" value="JMJD6_ArgDemeth/LysHydrox"/>
</dbReference>
<organism evidence="5 6">
    <name type="scientific">Mesorhabditis spiculigera</name>
    <dbReference type="NCBI Taxonomy" id="96644"/>
    <lineage>
        <taxon>Eukaryota</taxon>
        <taxon>Metazoa</taxon>
        <taxon>Ecdysozoa</taxon>
        <taxon>Nematoda</taxon>
        <taxon>Chromadorea</taxon>
        <taxon>Rhabditida</taxon>
        <taxon>Rhabditina</taxon>
        <taxon>Rhabditomorpha</taxon>
        <taxon>Rhabditoidea</taxon>
        <taxon>Rhabditidae</taxon>
        <taxon>Mesorhabditinae</taxon>
        <taxon>Mesorhabditis</taxon>
    </lineage>
</organism>
<gene>
    <name evidence="5" type="ORF">MSPICULIGERA_LOCUS6201</name>
</gene>
<dbReference type="Gene3D" id="2.60.120.650">
    <property type="entry name" value="Cupin"/>
    <property type="match status" value="1"/>
</dbReference>
<name>A0AA36CF56_9BILA</name>
<evidence type="ECO:0000313" key="5">
    <source>
        <dbReference type="EMBL" id="CAJ0567657.1"/>
    </source>
</evidence>
<dbReference type="GO" id="GO:0043565">
    <property type="term" value="F:sequence-specific DNA binding"/>
    <property type="evidence" value="ECO:0007669"/>
    <property type="project" value="TreeGrafter"/>
</dbReference>
<dbReference type="GO" id="GO:0005634">
    <property type="term" value="C:nucleus"/>
    <property type="evidence" value="ECO:0007669"/>
    <property type="project" value="TreeGrafter"/>
</dbReference>
<evidence type="ECO:0000313" key="6">
    <source>
        <dbReference type="Proteomes" id="UP001177023"/>
    </source>
</evidence>
<comment type="catalytic activity">
    <reaction evidence="2">
        <text>L-lysyl-[protein] + 2-oxoglutarate + O2 = 4-hydroxy-L-lysyl-[protein] + succinate + CO2</text>
        <dbReference type="Rhea" id="RHEA:57156"/>
        <dbReference type="Rhea" id="RHEA-COMP:9752"/>
        <dbReference type="Rhea" id="RHEA-COMP:15084"/>
        <dbReference type="ChEBI" id="CHEBI:15379"/>
        <dbReference type="ChEBI" id="CHEBI:16526"/>
        <dbReference type="ChEBI" id="CHEBI:16810"/>
        <dbReference type="ChEBI" id="CHEBI:29969"/>
        <dbReference type="ChEBI" id="CHEBI:30031"/>
        <dbReference type="ChEBI" id="CHEBI:141495"/>
    </reaction>
</comment>
<dbReference type="AlphaFoldDB" id="A0AA36CF56"/>
<protein>
    <recommendedName>
        <fullName evidence="3">Jumonji domain-containing protein 4</fullName>
    </recommendedName>
</protein>
<dbReference type="SUPFAM" id="SSF51197">
    <property type="entry name" value="Clavaminate synthase-like"/>
    <property type="match status" value="1"/>
</dbReference>
<dbReference type="InterPro" id="IPR003347">
    <property type="entry name" value="JmjC_dom"/>
</dbReference>
<proteinExistence type="inferred from homology"/>